<evidence type="ECO:0000313" key="3">
    <source>
        <dbReference type="Proteomes" id="UP000031004"/>
    </source>
</evidence>
<evidence type="ECO:0000313" key="2">
    <source>
        <dbReference type="EMBL" id="KHO20029.1"/>
    </source>
</evidence>
<sequence length="208" mass="22450">MTTTEPDAPRPNHRAKYIAVVVVSVVVAIAAVVIAVGDVTGRITRVLGGVAAEELFSSQRLDAELDLVRARLGDLPLRRVDVTSNLISVEAVATDGRLHLYWVRDGEVEDMNSMPDLHAGETAFTAADLSAQRIRAAVSDVRALGKPGDIELVSYIFRPGQPLSVAVWIRHDPVSSILHFDPRGGSAVVREESIETDEHTSSFGGCWC</sequence>
<accession>A0ABR4YN60</accession>
<keyword evidence="3" id="KW-1185">Reference proteome</keyword>
<comment type="caution">
    <text evidence="2">The sequence shown here is derived from an EMBL/GenBank/DDBJ whole genome shotgun (WGS) entry which is preliminary data.</text>
</comment>
<name>A0ABR4YN60_9MYCO</name>
<evidence type="ECO:0000256" key="1">
    <source>
        <dbReference type="SAM" id="Phobius"/>
    </source>
</evidence>
<reference evidence="2 3" key="1">
    <citation type="submission" date="2014-11" db="EMBL/GenBank/DDBJ databases">
        <title>Mycobacterium setense Manresensis Genome.</title>
        <authorList>
            <person name="Rech G."/>
            <person name="Sumoy L."/>
        </authorList>
    </citation>
    <scope>NUCLEOTIDE SEQUENCE [LARGE SCALE GENOMIC DNA]</scope>
    <source>
        <strain evidence="2 3">Manresensis</strain>
    </source>
</reference>
<protein>
    <recommendedName>
        <fullName evidence="4">PepSY domain-containing protein</fullName>
    </recommendedName>
</protein>
<keyword evidence="1" id="KW-0812">Transmembrane</keyword>
<organism evidence="2 3">
    <name type="scientific">Mycolicibacterium setense</name>
    <dbReference type="NCBI Taxonomy" id="431269"/>
    <lineage>
        <taxon>Bacteria</taxon>
        <taxon>Bacillati</taxon>
        <taxon>Actinomycetota</taxon>
        <taxon>Actinomycetes</taxon>
        <taxon>Mycobacteriales</taxon>
        <taxon>Mycobacteriaceae</taxon>
        <taxon>Mycolicibacterium</taxon>
    </lineage>
</organism>
<feature type="transmembrane region" description="Helical" evidence="1">
    <location>
        <begin position="17"/>
        <end position="37"/>
    </location>
</feature>
<proteinExistence type="predicted"/>
<keyword evidence="1" id="KW-1133">Transmembrane helix</keyword>
<dbReference type="RefSeq" id="WP_039326162.1">
    <property type="nucleotide sequence ID" value="NZ_JTLZ01000012.1"/>
</dbReference>
<keyword evidence="1" id="KW-0472">Membrane</keyword>
<dbReference type="Proteomes" id="UP000031004">
    <property type="component" value="Unassembled WGS sequence"/>
</dbReference>
<evidence type="ECO:0008006" key="4">
    <source>
        <dbReference type="Google" id="ProtNLM"/>
    </source>
</evidence>
<dbReference type="EMBL" id="JTLZ01000012">
    <property type="protein sequence ID" value="KHO20029.1"/>
    <property type="molecule type" value="Genomic_DNA"/>
</dbReference>
<gene>
    <name evidence="2" type="ORF">QQ44_25850</name>
</gene>